<protein>
    <submittedName>
        <fullName evidence="3">DMT family transporter</fullName>
    </submittedName>
</protein>
<feature type="transmembrane region" description="Helical" evidence="1">
    <location>
        <begin position="106"/>
        <end position="125"/>
    </location>
</feature>
<dbReference type="RefSeq" id="WP_150971083.1">
    <property type="nucleotide sequence ID" value="NZ_VZDO01000012.1"/>
</dbReference>
<keyword evidence="1" id="KW-0472">Membrane</keyword>
<evidence type="ECO:0000313" key="4">
    <source>
        <dbReference type="Proteomes" id="UP000432089"/>
    </source>
</evidence>
<dbReference type="GO" id="GO:0016020">
    <property type="term" value="C:membrane"/>
    <property type="evidence" value="ECO:0007669"/>
    <property type="project" value="InterPro"/>
</dbReference>
<sequence>MATIDSAASTGRRRTGIALVTAGTLLWSLAGFFVRLLDLDVWTVFGWRAFFGALGLLAIVAWRNGGRVDRGLAGLGPVGLLAIPVSAISMFGYIGALTFTDVANVMTIYATIPFVAAGIAFLWLGERPTRRVVVASAISFAGIAAMAASALGPSDIRGNALAFAMTVGFSFLMVLSRRHPHLQMAAINLGAAAICFVIALPLMPAVWPTPVQFLILAVFGLATNALAYVLFLTGGRHIPSGEAGLIALLDVVLGPLWVFLAFGEVPTGAALFAGVVVLGATGWYLSGLASKPPADR</sequence>
<feature type="domain" description="EamA" evidence="2">
    <location>
        <begin position="161"/>
        <end position="281"/>
    </location>
</feature>
<accession>A0A7V7TVP5</accession>
<feature type="transmembrane region" description="Helical" evidence="1">
    <location>
        <begin position="42"/>
        <end position="62"/>
    </location>
</feature>
<evidence type="ECO:0000313" key="3">
    <source>
        <dbReference type="EMBL" id="KAB0678852.1"/>
    </source>
</evidence>
<organism evidence="3 4">
    <name type="scientific">Plantimonas leprariae</name>
    <dbReference type="NCBI Taxonomy" id="2615207"/>
    <lineage>
        <taxon>Bacteria</taxon>
        <taxon>Pseudomonadati</taxon>
        <taxon>Pseudomonadota</taxon>
        <taxon>Alphaproteobacteria</taxon>
        <taxon>Hyphomicrobiales</taxon>
        <taxon>Aurantimonadaceae</taxon>
        <taxon>Plantimonas</taxon>
    </lineage>
</organism>
<feature type="transmembrane region" description="Helical" evidence="1">
    <location>
        <begin position="74"/>
        <end position="94"/>
    </location>
</feature>
<feature type="transmembrane region" description="Helical" evidence="1">
    <location>
        <begin position="213"/>
        <end position="231"/>
    </location>
</feature>
<dbReference type="AlphaFoldDB" id="A0A7V7TVP5"/>
<feature type="transmembrane region" description="Helical" evidence="1">
    <location>
        <begin position="187"/>
        <end position="207"/>
    </location>
</feature>
<dbReference type="SUPFAM" id="SSF103481">
    <property type="entry name" value="Multidrug resistance efflux transporter EmrE"/>
    <property type="match status" value="2"/>
</dbReference>
<dbReference type="EMBL" id="VZDO01000012">
    <property type="protein sequence ID" value="KAB0678852.1"/>
    <property type="molecule type" value="Genomic_DNA"/>
</dbReference>
<dbReference type="InterPro" id="IPR000620">
    <property type="entry name" value="EamA_dom"/>
</dbReference>
<feature type="transmembrane region" description="Helical" evidence="1">
    <location>
        <begin position="16"/>
        <end position="36"/>
    </location>
</feature>
<comment type="caution">
    <text evidence="3">The sequence shown here is derived from an EMBL/GenBank/DDBJ whole genome shotgun (WGS) entry which is preliminary data.</text>
</comment>
<gene>
    <name evidence="3" type="ORF">F6X38_15340</name>
</gene>
<dbReference type="InterPro" id="IPR037185">
    <property type="entry name" value="EmrE-like"/>
</dbReference>
<name>A0A7V7TVP5_9HYPH</name>
<dbReference type="Pfam" id="PF00892">
    <property type="entry name" value="EamA"/>
    <property type="match status" value="2"/>
</dbReference>
<feature type="domain" description="EamA" evidence="2">
    <location>
        <begin position="15"/>
        <end position="146"/>
    </location>
</feature>
<keyword evidence="1" id="KW-0812">Transmembrane</keyword>
<keyword evidence="1" id="KW-1133">Transmembrane helix</keyword>
<reference evidence="3 4" key="1">
    <citation type="submission" date="2019-09" db="EMBL/GenBank/DDBJ databases">
        <title>YIM 132180 draft genome.</title>
        <authorList>
            <person name="Zhang K."/>
        </authorList>
    </citation>
    <scope>NUCLEOTIDE SEQUENCE [LARGE SCALE GENOMIC DNA]</scope>
    <source>
        <strain evidence="3 4">YIM 132180</strain>
    </source>
</reference>
<feature type="transmembrane region" description="Helical" evidence="1">
    <location>
        <begin position="268"/>
        <end position="286"/>
    </location>
</feature>
<evidence type="ECO:0000256" key="1">
    <source>
        <dbReference type="SAM" id="Phobius"/>
    </source>
</evidence>
<dbReference type="PANTHER" id="PTHR22911:SF135">
    <property type="entry name" value="BLR4310 PROTEIN"/>
    <property type="match status" value="1"/>
</dbReference>
<dbReference type="Proteomes" id="UP000432089">
    <property type="component" value="Unassembled WGS sequence"/>
</dbReference>
<dbReference type="PANTHER" id="PTHR22911">
    <property type="entry name" value="ACYL-MALONYL CONDENSING ENZYME-RELATED"/>
    <property type="match status" value="1"/>
</dbReference>
<feature type="transmembrane region" description="Helical" evidence="1">
    <location>
        <begin position="158"/>
        <end position="175"/>
    </location>
</feature>
<feature type="transmembrane region" description="Helical" evidence="1">
    <location>
        <begin position="132"/>
        <end position="152"/>
    </location>
</feature>
<keyword evidence="4" id="KW-1185">Reference proteome</keyword>
<evidence type="ECO:0000259" key="2">
    <source>
        <dbReference type="Pfam" id="PF00892"/>
    </source>
</evidence>
<proteinExistence type="predicted"/>
<feature type="transmembrane region" description="Helical" evidence="1">
    <location>
        <begin position="243"/>
        <end position="262"/>
    </location>
</feature>